<protein>
    <recommendedName>
        <fullName evidence="2">ATP-grasp domain-containing protein</fullName>
    </recommendedName>
</protein>
<evidence type="ECO:0000313" key="3">
    <source>
        <dbReference type="EMBL" id="KKS96043.1"/>
    </source>
</evidence>
<dbReference type="EMBL" id="LCFP01000012">
    <property type="protein sequence ID" value="KKS96043.1"/>
    <property type="molecule type" value="Genomic_DNA"/>
</dbReference>
<dbReference type="PANTHER" id="PTHR39217:SF1">
    <property type="entry name" value="GLUTATHIONE SYNTHETASE"/>
    <property type="match status" value="1"/>
</dbReference>
<comment type="caution">
    <text evidence="3">The sequence shown here is derived from an EMBL/GenBank/DDBJ whole genome shotgun (WGS) entry which is preliminary data.</text>
</comment>
<keyword evidence="1" id="KW-0067">ATP-binding</keyword>
<dbReference type="Proteomes" id="UP000034894">
    <property type="component" value="Unassembled WGS sequence"/>
</dbReference>
<dbReference type="Pfam" id="PF02955">
    <property type="entry name" value="GSH-S_ATP"/>
    <property type="match status" value="1"/>
</dbReference>
<reference evidence="3 4" key="1">
    <citation type="journal article" date="2015" name="Nature">
        <title>rRNA introns, odd ribosomes, and small enigmatic genomes across a large radiation of phyla.</title>
        <authorList>
            <person name="Brown C.T."/>
            <person name="Hug L.A."/>
            <person name="Thomas B.C."/>
            <person name="Sharon I."/>
            <person name="Castelle C.J."/>
            <person name="Singh A."/>
            <person name="Wilkins M.J."/>
            <person name="Williams K.H."/>
            <person name="Banfield J.F."/>
        </authorList>
    </citation>
    <scope>NUCLEOTIDE SEQUENCE [LARGE SCALE GENOMIC DNA]</scope>
</reference>
<dbReference type="SUPFAM" id="SSF56059">
    <property type="entry name" value="Glutathione synthetase ATP-binding domain-like"/>
    <property type="match status" value="1"/>
</dbReference>
<dbReference type="Gene3D" id="3.30.1490.20">
    <property type="entry name" value="ATP-grasp fold, A domain"/>
    <property type="match status" value="1"/>
</dbReference>
<evidence type="ECO:0000256" key="1">
    <source>
        <dbReference type="PROSITE-ProRule" id="PRU00409"/>
    </source>
</evidence>
<proteinExistence type="predicted"/>
<evidence type="ECO:0000259" key="2">
    <source>
        <dbReference type="PROSITE" id="PS50975"/>
    </source>
</evidence>
<dbReference type="Gene3D" id="3.40.50.20">
    <property type="match status" value="1"/>
</dbReference>
<sequence>MKIAFITFRDVPALNPGDKLLVKPVESLGHQVFAVPWDRKATDWSSFDAVIPRSCWNYHLKFADFLSWLNSVSRSGPKILNPLEIIRWNAYKTYLFDLEKKGVEIIPSVLVKKNSPSIPEDIFYKFKSEELVIKPTVGASAFNIISVKKSELKYKLKDLDRVLRHSDCLIQPLFEEIYGGEISMVFIDKEFSHAVIKRPRKNEFRVQIELGGTEKPVKLPGEVINAGKKIIDNVAGDLLYARVDGLINKGRFILMELELIEPYLFVEFHPPSAFRFAEALNRLIV</sequence>
<dbReference type="GO" id="GO:0004363">
    <property type="term" value="F:glutathione synthase activity"/>
    <property type="evidence" value="ECO:0007669"/>
    <property type="project" value="InterPro"/>
</dbReference>
<dbReference type="InterPro" id="IPR011761">
    <property type="entry name" value="ATP-grasp"/>
</dbReference>
<name>A0A0G1GAQ9_9BACT</name>
<dbReference type="PANTHER" id="PTHR39217">
    <property type="match status" value="1"/>
</dbReference>
<dbReference type="InterPro" id="IPR053191">
    <property type="entry name" value="DcsG_Biosynth_Enzyme"/>
</dbReference>
<gene>
    <name evidence="3" type="ORF">UV73_C0012G0071</name>
</gene>
<organism evidence="3 4">
    <name type="scientific">Candidatus Gottesmanbacteria bacterium GW2011_GWA2_43_14</name>
    <dbReference type="NCBI Taxonomy" id="1618443"/>
    <lineage>
        <taxon>Bacteria</taxon>
        <taxon>Candidatus Gottesmaniibacteriota</taxon>
    </lineage>
</organism>
<dbReference type="GO" id="GO:0046872">
    <property type="term" value="F:metal ion binding"/>
    <property type="evidence" value="ECO:0007669"/>
    <property type="project" value="InterPro"/>
</dbReference>
<dbReference type="InterPro" id="IPR013815">
    <property type="entry name" value="ATP_grasp_subdomain_1"/>
</dbReference>
<keyword evidence="1" id="KW-0547">Nucleotide-binding</keyword>
<dbReference type="AlphaFoldDB" id="A0A0G1GAQ9"/>
<dbReference type="InterPro" id="IPR004218">
    <property type="entry name" value="GSHS_ATP-bd"/>
</dbReference>
<dbReference type="PROSITE" id="PS50975">
    <property type="entry name" value="ATP_GRASP"/>
    <property type="match status" value="1"/>
</dbReference>
<feature type="domain" description="ATP-grasp" evidence="2">
    <location>
        <begin position="95"/>
        <end position="285"/>
    </location>
</feature>
<dbReference type="GO" id="GO:0005524">
    <property type="term" value="F:ATP binding"/>
    <property type="evidence" value="ECO:0007669"/>
    <property type="project" value="UniProtKB-UniRule"/>
</dbReference>
<dbReference type="Gene3D" id="3.30.470.20">
    <property type="entry name" value="ATP-grasp fold, B domain"/>
    <property type="match status" value="1"/>
</dbReference>
<dbReference type="STRING" id="1618443.UV73_C0012G0071"/>
<accession>A0A0G1GAQ9</accession>
<evidence type="ECO:0000313" key="4">
    <source>
        <dbReference type="Proteomes" id="UP000034894"/>
    </source>
</evidence>